<name>A0ABP9F236_9ACTN</name>
<dbReference type="PANTHER" id="PTHR30055:SF151">
    <property type="entry name" value="TRANSCRIPTIONAL REGULATORY PROTEIN"/>
    <property type="match status" value="1"/>
</dbReference>
<evidence type="ECO:0000259" key="6">
    <source>
        <dbReference type="PROSITE" id="PS50977"/>
    </source>
</evidence>
<organism evidence="7 8">
    <name type="scientific">Tessaracoccus lubricantis</name>
    <dbReference type="NCBI Taxonomy" id="545543"/>
    <lineage>
        <taxon>Bacteria</taxon>
        <taxon>Bacillati</taxon>
        <taxon>Actinomycetota</taxon>
        <taxon>Actinomycetes</taxon>
        <taxon>Propionibacteriales</taxon>
        <taxon>Propionibacteriaceae</taxon>
        <taxon>Tessaracoccus</taxon>
    </lineage>
</organism>
<sequence length="193" mass="20347">MALSRAAIVDAGLTILDEYGLGDLSMRRVADALGVQAGALYYHVPNKQSLLAAIADQILSSLPTLPERVTSDDGGPGRVEGTQRHLTSWAHDLRAALLTHRDAAELVASSHALGLGSVDPTAEGRDLLARTGHPEPEATVAALLHLVLGHVVEEQTRAQMHALGVVEHFDPALAERHFRVGVATFVRGVAAVG</sequence>
<keyword evidence="1" id="KW-0678">Repressor</keyword>
<dbReference type="InterPro" id="IPR003012">
    <property type="entry name" value="Tet_transcr_reg_TetR"/>
</dbReference>
<keyword evidence="8" id="KW-1185">Reference proteome</keyword>
<dbReference type="InterPro" id="IPR009057">
    <property type="entry name" value="Homeodomain-like_sf"/>
</dbReference>
<dbReference type="PANTHER" id="PTHR30055">
    <property type="entry name" value="HTH-TYPE TRANSCRIPTIONAL REGULATOR RUTR"/>
    <property type="match status" value="1"/>
</dbReference>
<keyword evidence="2" id="KW-0805">Transcription regulation</keyword>
<evidence type="ECO:0000256" key="2">
    <source>
        <dbReference type="ARBA" id="ARBA00023015"/>
    </source>
</evidence>
<dbReference type="SUPFAM" id="SSF48498">
    <property type="entry name" value="Tetracyclin repressor-like, C-terminal domain"/>
    <property type="match status" value="1"/>
</dbReference>
<gene>
    <name evidence="7" type="ORF">GCM10025789_06850</name>
</gene>
<dbReference type="Gene3D" id="1.10.357.10">
    <property type="entry name" value="Tetracycline Repressor, domain 2"/>
    <property type="match status" value="1"/>
</dbReference>
<dbReference type="InterPro" id="IPR023772">
    <property type="entry name" value="DNA-bd_HTH_TetR-type_CS"/>
</dbReference>
<dbReference type="InterPro" id="IPR036271">
    <property type="entry name" value="Tet_transcr_reg_TetR-rel_C_sf"/>
</dbReference>
<dbReference type="Proteomes" id="UP001501521">
    <property type="component" value="Unassembled WGS sequence"/>
</dbReference>
<dbReference type="Pfam" id="PF02909">
    <property type="entry name" value="TetR_C_1"/>
    <property type="match status" value="1"/>
</dbReference>
<evidence type="ECO:0000256" key="1">
    <source>
        <dbReference type="ARBA" id="ARBA00022491"/>
    </source>
</evidence>
<dbReference type="EMBL" id="BAABLV010000012">
    <property type="protein sequence ID" value="GAA4892444.1"/>
    <property type="molecule type" value="Genomic_DNA"/>
</dbReference>
<accession>A0ABP9F236</accession>
<dbReference type="Gene3D" id="1.10.10.60">
    <property type="entry name" value="Homeodomain-like"/>
    <property type="match status" value="1"/>
</dbReference>
<evidence type="ECO:0000256" key="4">
    <source>
        <dbReference type="ARBA" id="ARBA00023163"/>
    </source>
</evidence>
<dbReference type="PROSITE" id="PS50977">
    <property type="entry name" value="HTH_TETR_2"/>
    <property type="match status" value="1"/>
</dbReference>
<proteinExistence type="predicted"/>
<reference evidence="8" key="1">
    <citation type="journal article" date="2019" name="Int. J. Syst. Evol. Microbiol.">
        <title>The Global Catalogue of Microorganisms (GCM) 10K type strain sequencing project: providing services to taxonomists for standard genome sequencing and annotation.</title>
        <authorList>
            <consortium name="The Broad Institute Genomics Platform"/>
            <consortium name="The Broad Institute Genome Sequencing Center for Infectious Disease"/>
            <person name="Wu L."/>
            <person name="Ma J."/>
        </authorList>
    </citation>
    <scope>NUCLEOTIDE SEQUENCE [LARGE SCALE GENOMIC DNA]</scope>
    <source>
        <strain evidence="8">JCM 19125</strain>
    </source>
</reference>
<dbReference type="PRINTS" id="PR00400">
    <property type="entry name" value="TETREPRESSOR"/>
</dbReference>
<keyword evidence="4" id="KW-0804">Transcription</keyword>
<dbReference type="Pfam" id="PF00440">
    <property type="entry name" value="TetR_N"/>
    <property type="match status" value="1"/>
</dbReference>
<evidence type="ECO:0000256" key="3">
    <source>
        <dbReference type="ARBA" id="ARBA00023125"/>
    </source>
</evidence>
<evidence type="ECO:0000256" key="5">
    <source>
        <dbReference type="PROSITE-ProRule" id="PRU00335"/>
    </source>
</evidence>
<dbReference type="PRINTS" id="PR00455">
    <property type="entry name" value="HTHTETR"/>
</dbReference>
<dbReference type="InterPro" id="IPR050109">
    <property type="entry name" value="HTH-type_TetR-like_transc_reg"/>
</dbReference>
<feature type="domain" description="HTH tetR-type" evidence="6">
    <location>
        <begin position="2"/>
        <end position="62"/>
    </location>
</feature>
<dbReference type="InterPro" id="IPR001647">
    <property type="entry name" value="HTH_TetR"/>
</dbReference>
<dbReference type="PROSITE" id="PS01081">
    <property type="entry name" value="HTH_TETR_1"/>
    <property type="match status" value="1"/>
</dbReference>
<dbReference type="InterPro" id="IPR004111">
    <property type="entry name" value="Repressor_TetR_C"/>
</dbReference>
<dbReference type="RefSeq" id="WP_345579025.1">
    <property type="nucleotide sequence ID" value="NZ_BAABLV010000012.1"/>
</dbReference>
<evidence type="ECO:0000313" key="7">
    <source>
        <dbReference type="EMBL" id="GAA4892444.1"/>
    </source>
</evidence>
<evidence type="ECO:0000313" key="8">
    <source>
        <dbReference type="Proteomes" id="UP001501521"/>
    </source>
</evidence>
<feature type="DNA-binding region" description="H-T-H motif" evidence="5">
    <location>
        <begin position="25"/>
        <end position="44"/>
    </location>
</feature>
<keyword evidence="3 5" id="KW-0238">DNA-binding</keyword>
<protein>
    <submittedName>
        <fullName evidence="7">TetR/AcrR family transcriptional regulator</fullName>
    </submittedName>
</protein>
<comment type="caution">
    <text evidence="7">The sequence shown here is derived from an EMBL/GenBank/DDBJ whole genome shotgun (WGS) entry which is preliminary data.</text>
</comment>
<dbReference type="SUPFAM" id="SSF46689">
    <property type="entry name" value="Homeodomain-like"/>
    <property type="match status" value="1"/>
</dbReference>